<reference evidence="3" key="2">
    <citation type="submission" date="2017-12" db="EMBL/GenBank/DDBJ databases">
        <title>Genome sequence of the Bar-tailed Godwit (Limosa lapponica baueri).</title>
        <authorList>
            <person name="Lima N.C.B."/>
            <person name="Parody-Merino A.M."/>
            <person name="Battley P.F."/>
            <person name="Fidler A.E."/>
            <person name="Prosdocimi F."/>
        </authorList>
    </citation>
    <scope>NUCLEOTIDE SEQUENCE [LARGE SCALE GENOMIC DNA]</scope>
</reference>
<feature type="region of interest" description="Disordered" evidence="1">
    <location>
        <begin position="58"/>
        <end position="81"/>
    </location>
</feature>
<name>A0A2I0TFE5_LIMLA</name>
<protein>
    <submittedName>
        <fullName evidence="2">Uncharacterized protein</fullName>
    </submittedName>
</protein>
<accession>A0A2I0TFE5</accession>
<keyword evidence="3" id="KW-1185">Reference proteome</keyword>
<feature type="compositionally biased region" description="Basic and acidic residues" evidence="1">
    <location>
        <begin position="70"/>
        <end position="81"/>
    </location>
</feature>
<reference evidence="3" key="1">
    <citation type="submission" date="2017-11" db="EMBL/GenBank/DDBJ databases">
        <authorList>
            <person name="Lima N.C."/>
            <person name="Parody-Merino A.M."/>
            <person name="Battley P.F."/>
            <person name="Fidler A.E."/>
            <person name="Prosdocimi F."/>
        </authorList>
    </citation>
    <scope>NUCLEOTIDE SEQUENCE [LARGE SCALE GENOMIC DNA]</scope>
</reference>
<evidence type="ECO:0000313" key="3">
    <source>
        <dbReference type="Proteomes" id="UP000233556"/>
    </source>
</evidence>
<evidence type="ECO:0000313" key="2">
    <source>
        <dbReference type="EMBL" id="PKU32519.1"/>
    </source>
</evidence>
<dbReference type="AlphaFoldDB" id="A0A2I0TFE5"/>
<organism evidence="2 3">
    <name type="scientific">Limosa lapponica baueri</name>
    <dbReference type="NCBI Taxonomy" id="1758121"/>
    <lineage>
        <taxon>Eukaryota</taxon>
        <taxon>Metazoa</taxon>
        <taxon>Chordata</taxon>
        <taxon>Craniata</taxon>
        <taxon>Vertebrata</taxon>
        <taxon>Euteleostomi</taxon>
        <taxon>Archelosauria</taxon>
        <taxon>Archosauria</taxon>
        <taxon>Dinosauria</taxon>
        <taxon>Saurischia</taxon>
        <taxon>Theropoda</taxon>
        <taxon>Coelurosauria</taxon>
        <taxon>Aves</taxon>
        <taxon>Neognathae</taxon>
        <taxon>Neoaves</taxon>
        <taxon>Charadriiformes</taxon>
        <taxon>Scolopacidae</taxon>
        <taxon>Limosa</taxon>
    </lineage>
</organism>
<proteinExistence type="predicted"/>
<dbReference type="OrthoDB" id="5563016at2759"/>
<dbReference type="Proteomes" id="UP000233556">
    <property type="component" value="Unassembled WGS sequence"/>
</dbReference>
<dbReference type="EMBL" id="KZ511187">
    <property type="protein sequence ID" value="PKU32519.1"/>
    <property type="molecule type" value="Genomic_DNA"/>
</dbReference>
<sequence length="81" mass="9173">MWRQRRKNRFMNIWKKGAEEPERHDGDVTVNFETSNGHTIAVGEETIQEENVVKVSGDNGTLSEKASALEGKKEDQKGIET</sequence>
<gene>
    <name evidence="2" type="ORF">llap_17177</name>
</gene>
<evidence type="ECO:0000256" key="1">
    <source>
        <dbReference type="SAM" id="MobiDB-lite"/>
    </source>
</evidence>